<dbReference type="OrthoDB" id="1809934at2"/>
<dbReference type="InterPro" id="IPR025748">
    <property type="entry name" value="PrcB_C_dom"/>
</dbReference>
<dbReference type="Gene3D" id="1.25.40.10">
    <property type="entry name" value="Tetratricopeptide repeat domain"/>
    <property type="match status" value="2"/>
</dbReference>
<dbReference type="HOGENOM" id="CLU_325101_0_0_9"/>
<evidence type="ECO:0000259" key="1">
    <source>
        <dbReference type="Pfam" id="PF14343"/>
    </source>
</evidence>
<proteinExistence type="predicted"/>
<dbReference type="RefSeq" id="WP_015758356.1">
    <property type="nucleotide sequence ID" value="NC_013216.1"/>
</dbReference>
<reference evidence="2 3" key="1">
    <citation type="journal article" date="2009" name="Stand. Genomic Sci.">
        <title>Complete genome sequence of Desulfotomaculum acetoxidans type strain (5575).</title>
        <authorList>
            <person name="Spring S."/>
            <person name="Lapidus A."/>
            <person name="Schroder M."/>
            <person name="Gleim D."/>
            <person name="Sims D."/>
            <person name="Meincke L."/>
            <person name="Glavina Del Rio T."/>
            <person name="Tice H."/>
            <person name="Copeland A."/>
            <person name="Cheng J.F."/>
            <person name="Lucas S."/>
            <person name="Chen F."/>
            <person name="Nolan M."/>
            <person name="Bruce D."/>
            <person name="Goodwin L."/>
            <person name="Pitluck S."/>
            <person name="Ivanova N."/>
            <person name="Mavromatis K."/>
            <person name="Mikhailova N."/>
            <person name="Pati A."/>
            <person name="Chen A."/>
            <person name="Palaniappan K."/>
            <person name="Land M."/>
            <person name="Hauser L."/>
            <person name="Chang Y.J."/>
            <person name="Jeffries C.D."/>
            <person name="Chain P."/>
            <person name="Saunders E."/>
            <person name="Brettin T."/>
            <person name="Detter J.C."/>
            <person name="Goker M."/>
            <person name="Bristow J."/>
            <person name="Eisen J.A."/>
            <person name="Markowitz V."/>
            <person name="Hugenholtz P."/>
            <person name="Kyrpides N.C."/>
            <person name="Klenk H.P."/>
            <person name="Han C."/>
        </authorList>
    </citation>
    <scope>NUCLEOTIDE SEQUENCE [LARGE SCALE GENOMIC DNA]</scope>
    <source>
        <strain evidence="3">ATCC 49208 / DSM 771 / VKM B-1644</strain>
    </source>
</reference>
<dbReference type="AlphaFoldDB" id="C8W2I0"/>
<name>C8W2I0_DESAS</name>
<evidence type="ECO:0000313" key="2">
    <source>
        <dbReference type="EMBL" id="ACV63664.1"/>
    </source>
</evidence>
<protein>
    <recommendedName>
        <fullName evidence="1">PrcB C-terminal domain-containing protein</fullName>
    </recommendedName>
</protein>
<sequence>MIKIKAAITILVQFFLISAIITGFPGKPQEIWATEQNQPANEAGQAAGQSLPELKERLWKATDRQEIKNIVAIFNAIPGPDAQAAHILLDYLKDDLRVEAGNIVDALVKLMTEEQISQLAKEIGTYSPANSYRYLVSVLAVRISNPNDLTNAMLSLQDEYVSEVYLQLMTQTWPKIFTDPATGVQWLDDTYSQLNSSTTRENLVCAVGTAAKKQLSGINLPAVTGWLWRIQEKEPDPDYRCDQLITLYELKEAKALEAIDSLYSGTTSPTKRVELIHRITDFIRWQPKEAGQDALIDWLWKVAGTDTSPYCRQECLSVLYTDLGQEKALEQYVQDTDQNGVMGLTQENQVFMVGGLNWQFLKAASQKYPQSYLARGIKAYEAVRGIPYFEIDRINEKQSPAAGEPPYWDGQYPPYGDEQYQPDREIPGWEKFLAEFPRHPASDDAAYRLARCYEIKGRFADAVKTIQKARFSTDGDIRYAAAGRMVYILDVRMTYEQLKELSLEKLDPALQAFINYSLAVREIRREDYPRAASQLEEFLKQEENLATDKHILPFDNFLGNEQYDFHGAVKKQLDEVNKLDNLKSQWEKSKTTIDLYNLAAAIFHNQMLYYNHLWAGQRQYYNWLEYITYQMGRGHAPVEMAAFMREMINYNHSLPYFQQVYLDPSSSPELKAKALYSTGLCYTGLHDWGEDAAFAFNSLDTRKKIISTYQQFVEEYPDSSMADDALLALGSYTGNTGYLQKIIKEYPDGDMLEKAKKLMPDLESPYYSSSHLFGSSVPFKILSLNDESIPPKVKEWAAANSLRSFSGTKISGEWSYMFISAGEKPTAGYSVGIIGIYSDNSSKLKVRYKINNPAFCEIVAQVISYPSILLRIPTSAAPVEFVEESPQ</sequence>
<dbReference type="EMBL" id="CP001720">
    <property type="protein sequence ID" value="ACV63664.1"/>
    <property type="molecule type" value="Genomic_DNA"/>
</dbReference>
<evidence type="ECO:0000313" key="3">
    <source>
        <dbReference type="Proteomes" id="UP000002217"/>
    </source>
</evidence>
<dbReference type="Pfam" id="PF14343">
    <property type="entry name" value="PrcB_C"/>
    <property type="match status" value="1"/>
</dbReference>
<organism evidence="2 3">
    <name type="scientific">Desulfofarcimen acetoxidans (strain ATCC 49208 / DSM 771 / KCTC 5769 / VKM B-1644 / 5575)</name>
    <name type="common">Desulfotomaculum acetoxidans</name>
    <dbReference type="NCBI Taxonomy" id="485916"/>
    <lineage>
        <taxon>Bacteria</taxon>
        <taxon>Bacillati</taxon>
        <taxon>Bacillota</taxon>
        <taxon>Clostridia</taxon>
        <taxon>Eubacteriales</taxon>
        <taxon>Peptococcaceae</taxon>
        <taxon>Desulfofarcimen</taxon>
    </lineage>
</organism>
<dbReference type="Proteomes" id="UP000002217">
    <property type="component" value="Chromosome"/>
</dbReference>
<keyword evidence="3" id="KW-1185">Reference proteome</keyword>
<dbReference type="eggNOG" id="COG4105">
    <property type="taxonomic scope" value="Bacteria"/>
</dbReference>
<dbReference type="KEGG" id="dae:Dtox_2903"/>
<dbReference type="STRING" id="485916.Dtox_2903"/>
<accession>C8W2I0</accession>
<dbReference type="InterPro" id="IPR011990">
    <property type="entry name" value="TPR-like_helical_dom_sf"/>
</dbReference>
<feature type="domain" description="PrcB C-terminal" evidence="1">
    <location>
        <begin position="816"/>
        <end position="873"/>
    </location>
</feature>
<gene>
    <name evidence="2" type="ordered locus">Dtox_2903</name>
</gene>